<reference evidence="2" key="1">
    <citation type="submission" date="2016-01" db="EMBL/GenBank/DDBJ databases">
        <authorList>
            <person name="Peeters C."/>
        </authorList>
    </citation>
    <scope>NUCLEOTIDE SEQUENCE [LARGE SCALE GENOMIC DNA]</scope>
    <source>
        <strain evidence="2">LMG 22937</strain>
    </source>
</reference>
<evidence type="ECO:0000313" key="2">
    <source>
        <dbReference type="EMBL" id="SAL88515.1"/>
    </source>
</evidence>
<comment type="caution">
    <text evidence="2">The sequence shown here is derived from an EMBL/GenBank/DDBJ whole genome shotgun (WGS) entry which is preliminary data.</text>
</comment>
<evidence type="ECO:0000256" key="1">
    <source>
        <dbReference type="SAM" id="MobiDB-lite"/>
    </source>
</evidence>
<protein>
    <submittedName>
        <fullName evidence="2">Uncharacterized protein</fullName>
    </submittedName>
</protein>
<name>A0A158L5G2_9BURK</name>
<organism evidence="2 3">
    <name type="scientific">Caballeronia terrestris</name>
    <dbReference type="NCBI Taxonomy" id="1226301"/>
    <lineage>
        <taxon>Bacteria</taxon>
        <taxon>Pseudomonadati</taxon>
        <taxon>Pseudomonadota</taxon>
        <taxon>Betaproteobacteria</taxon>
        <taxon>Burkholderiales</taxon>
        <taxon>Burkholderiaceae</taxon>
        <taxon>Caballeronia</taxon>
    </lineage>
</organism>
<dbReference type="Proteomes" id="UP000054925">
    <property type="component" value="Unassembled WGS sequence"/>
</dbReference>
<dbReference type="EMBL" id="FCOL02000495">
    <property type="protein sequence ID" value="SAL88515.1"/>
    <property type="molecule type" value="Genomic_DNA"/>
</dbReference>
<accession>A0A158L5G2</accession>
<keyword evidence="3" id="KW-1185">Reference proteome</keyword>
<evidence type="ECO:0000313" key="3">
    <source>
        <dbReference type="Proteomes" id="UP000054925"/>
    </source>
</evidence>
<proteinExistence type="predicted"/>
<sequence>MARLNHGSQARLERVGPIEIVEARYGNVGRHAHSTSTCREHDADCREVIAADQRGDRVGRCEQMRGGIGGRGEVGMTNGNAFLMDRKSAAAQSIAETFRTLQRGREVGLPCEEADPLVSMIDHVGHHRRKGLPVLDSDAVEVDIGEPVDHDRRDAMFAQVGQRAVIATARWRDDDPIDSPLVQRGHDLEFPIGVVLRVREKNHHSEFRAFLLDGVDDVGKVPVSRGRNSEADRTRGRSCQGSRHCVGRVTERANGVLDRSGRVDADEPRAIENMGNG</sequence>
<feature type="region of interest" description="Disordered" evidence="1">
    <location>
        <begin position="223"/>
        <end position="242"/>
    </location>
</feature>
<gene>
    <name evidence="2" type="ORF">AWB67_07612</name>
</gene>
<dbReference type="AlphaFoldDB" id="A0A158L5G2"/>